<dbReference type="InterPro" id="IPR036565">
    <property type="entry name" value="Mur-like_cat_sf"/>
</dbReference>
<feature type="domain" description="Mur ligase N-terminal catalytic" evidence="17">
    <location>
        <begin position="28"/>
        <end position="96"/>
    </location>
</feature>
<dbReference type="HAMAP" id="MF_00208">
    <property type="entry name" value="MurE"/>
    <property type="match status" value="1"/>
</dbReference>
<dbReference type="GO" id="GO:0051301">
    <property type="term" value="P:cell division"/>
    <property type="evidence" value="ECO:0007669"/>
    <property type="project" value="UniProtKB-KW"/>
</dbReference>
<evidence type="ECO:0000256" key="8">
    <source>
        <dbReference type="ARBA" id="ARBA00050251"/>
    </source>
</evidence>
<dbReference type="InterPro" id="IPR035911">
    <property type="entry name" value="MurE/MurF_N"/>
</dbReference>
<feature type="domain" description="Mur ligase central" evidence="19">
    <location>
        <begin position="111"/>
        <end position="313"/>
    </location>
</feature>
<evidence type="ECO:0000313" key="21">
    <source>
        <dbReference type="Proteomes" id="UP000183954"/>
    </source>
</evidence>
<comment type="subcellular location">
    <subcellularLocation>
        <location evidence="15 16">Cytoplasm</location>
    </subcellularLocation>
</comment>
<dbReference type="STRING" id="1121420.SAMN02746098_01018"/>
<dbReference type="Proteomes" id="UP000183954">
    <property type="component" value="Unassembled WGS sequence"/>
</dbReference>
<accession>A0A1M5UNG2</accession>
<feature type="binding site" evidence="15">
    <location>
        <position position="386"/>
    </location>
    <ligand>
        <name>meso-2,6-diaminopimelate</name>
        <dbReference type="ChEBI" id="CHEBI:57791"/>
    </ligand>
</feature>
<comment type="PTM">
    <text evidence="15">Carboxylation is probably crucial for Mg(2+) binding and, consequently, for the gamma-phosphate positioning of ATP.</text>
</comment>
<dbReference type="Gene3D" id="3.40.1390.10">
    <property type="entry name" value="MurE/MurF, N-terminal domain"/>
    <property type="match status" value="1"/>
</dbReference>
<evidence type="ECO:0000256" key="11">
    <source>
        <dbReference type="ARBA" id="ARBA00072883"/>
    </source>
</evidence>
<dbReference type="NCBIfam" id="NF001126">
    <property type="entry name" value="PRK00139.1-4"/>
    <property type="match status" value="1"/>
</dbReference>
<dbReference type="GO" id="GO:0000287">
    <property type="term" value="F:magnesium ion binding"/>
    <property type="evidence" value="ECO:0007669"/>
    <property type="project" value="UniProtKB-UniRule"/>
</dbReference>
<keyword evidence="3 15" id="KW-0132">Cell division</keyword>
<keyword evidence="7 15" id="KW-0961">Cell wall biogenesis/degradation</keyword>
<feature type="short sequence motif" description="Meso-diaminopimelate recognition motif" evidence="15">
    <location>
        <begin position="410"/>
        <end position="413"/>
    </location>
</feature>
<feature type="binding site" evidence="15">
    <location>
        <begin position="410"/>
        <end position="413"/>
    </location>
    <ligand>
        <name>meso-2,6-diaminopimelate</name>
        <dbReference type="ChEBI" id="CHEBI:57791"/>
    </ligand>
</feature>
<dbReference type="Gene3D" id="3.90.190.20">
    <property type="entry name" value="Mur ligase, C-terminal domain"/>
    <property type="match status" value="1"/>
</dbReference>
<keyword evidence="4 15" id="KW-0133">Cell shape</keyword>
<comment type="similarity">
    <text evidence="2 15">Belongs to the MurCDEF family. MurE subfamily.</text>
</comment>
<keyword evidence="15" id="KW-0067">ATP-binding</keyword>
<comment type="cofactor">
    <cofactor evidence="15">
        <name>Mg(2+)</name>
        <dbReference type="ChEBI" id="CHEBI:18420"/>
    </cofactor>
</comment>
<evidence type="ECO:0000256" key="6">
    <source>
        <dbReference type="ARBA" id="ARBA00023306"/>
    </source>
</evidence>
<feature type="domain" description="Mur ligase C-terminal" evidence="18">
    <location>
        <begin position="337"/>
        <end position="462"/>
    </location>
</feature>
<evidence type="ECO:0000256" key="15">
    <source>
        <dbReference type="HAMAP-Rule" id="MF_00208"/>
    </source>
</evidence>
<comment type="caution">
    <text evidence="15">Lacks conserved residue(s) required for the propagation of feature annotation.</text>
</comment>
<dbReference type="GO" id="GO:0071555">
    <property type="term" value="P:cell wall organization"/>
    <property type="evidence" value="ECO:0007669"/>
    <property type="project" value="UniProtKB-KW"/>
</dbReference>
<keyword evidence="6 15" id="KW-0131">Cell cycle</keyword>
<dbReference type="InterPro" id="IPR013221">
    <property type="entry name" value="Mur_ligase_cen"/>
</dbReference>
<feature type="binding site" evidence="15">
    <location>
        <position position="460"/>
    </location>
    <ligand>
        <name>meso-2,6-diaminopimelate</name>
        <dbReference type="ChEBI" id="CHEBI:57791"/>
    </ligand>
</feature>
<dbReference type="GO" id="GO:0008360">
    <property type="term" value="P:regulation of cell shape"/>
    <property type="evidence" value="ECO:0007669"/>
    <property type="project" value="UniProtKB-KW"/>
</dbReference>
<evidence type="ECO:0000256" key="9">
    <source>
        <dbReference type="ARBA" id="ARBA00056782"/>
    </source>
</evidence>
<protein>
    <recommendedName>
        <fullName evidence="11 15">UDP-N-acetylmuramoyl-L-alanyl-D-glutamate--2,6-diaminopimelate ligase</fullName>
        <ecNumber evidence="10 15">6.3.2.13</ecNumber>
    </recommendedName>
    <alternativeName>
        <fullName evidence="12 15">Meso-A2pm-adding enzyme</fullName>
    </alternativeName>
    <alternativeName>
        <fullName evidence="13 15">Meso-diaminopimelate-adding enzyme</fullName>
    </alternativeName>
    <alternativeName>
        <fullName evidence="14 15">UDP-MurNAc-L-Ala-D-Glu:meso-diaminopimelate ligase</fullName>
    </alternativeName>
    <alternativeName>
        <fullName evidence="15">UDP-MurNAc-tripeptide synthetase</fullName>
    </alternativeName>
    <alternativeName>
        <fullName evidence="15">UDP-N-acetylmuramyl-tripeptide synthetase</fullName>
    </alternativeName>
</protein>
<evidence type="ECO:0000256" key="4">
    <source>
        <dbReference type="ARBA" id="ARBA00022960"/>
    </source>
</evidence>
<comment type="function">
    <text evidence="9 15">Catalyzes the addition of meso-diaminopimelic acid to the nucleotide precursor UDP-N-acetylmuramoyl-L-alanyl-D-glutamate (UMAG) in the biosynthesis of bacterial cell-wall peptidoglycan.</text>
</comment>
<feature type="binding site" evidence="15">
    <location>
        <position position="464"/>
    </location>
    <ligand>
        <name>meso-2,6-diaminopimelate</name>
        <dbReference type="ChEBI" id="CHEBI:57791"/>
    </ligand>
</feature>
<dbReference type="GO" id="GO:0005737">
    <property type="term" value="C:cytoplasm"/>
    <property type="evidence" value="ECO:0007669"/>
    <property type="project" value="UniProtKB-SubCell"/>
</dbReference>
<dbReference type="InterPro" id="IPR005761">
    <property type="entry name" value="UDP-N-AcMur-Glu-dNH2Pim_ligase"/>
</dbReference>
<evidence type="ECO:0000256" key="7">
    <source>
        <dbReference type="ARBA" id="ARBA00023316"/>
    </source>
</evidence>
<comment type="catalytic activity">
    <reaction evidence="8 15">
        <text>UDP-N-acetyl-alpha-D-muramoyl-L-alanyl-D-glutamate + meso-2,6-diaminopimelate + ATP = UDP-N-acetyl-alpha-D-muramoyl-L-alanyl-gamma-D-glutamyl-meso-2,6-diaminopimelate + ADP + phosphate + H(+)</text>
        <dbReference type="Rhea" id="RHEA:23676"/>
        <dbReference type="ChEBI" id="CHEBI:15378"/>
        <dbReference type="ChEBI" id="CHEBI:30616"/>
        <dbReference type="ChEBI" id="CHEBI:43474"/>
        <dbReference type="ChEBI" id="CHEBI:57791"/>
        <dbReference type="ChEBI" id="CHEBI:83900"/>
        <dbReference type="ChEBI" id="CHEBI:83905"/>
        <dbReference type="ChEBI" id="CHEBI:456216"/>
        <dbReference type="EC" id="6.3.2.13"/>
    </reaction>
</comment>
<evidence type="ECO:0000259" key="19">
    <source>
        <dbReference type="Pfam" id="PF08245"/>
    </source>
</evidence>
<dbReference type="RefSeq" id="WP_073028342.1">
    <property type="nucleotide sequence ID" value="NZ_FQXJ01000004.1"/>
</dbReference>
<dbReference type="Pfam" id="PF01225">
    <property type="entry name" value="Mur_ligase"/>
    <property type="match status" value="1"/>
</dbReference>
<evidence type="ECO:0000256" key="12">
    <source>
        <dbReference type="ARBA" id="ARBA00075482"/>
    </source>
</evidence>
<evidence type="ECO:0000256" key="10">
    <source>
        <dbReference type="ARBA" id="ARBA00066633"/>
    </source>
</evidence>
<dbReference type="OrthoDB" id="9800958at2"/>
<proteinExistence type="inferred from homology"/>
<evidence type="ECO:0000256" key="14">
    <source>
        <dbReference type="ARBA" id="ARBA00081560"/>
    </source>
</evidence>
<organism evidence="20 21">
    <name type="scientific">Desulfosporosinus lacus DSM 15449</name>
    <dbReference type="NCBI Taxonomy" id="1121420"/>
    <lineage>
        <taxon>Bacteria</taxon>
        <taxon>Bacillati</taxon>
        <taxon>Bacillota</taxon>
        <taxon>Clostridia</taxon>
        <taxon>Eubacteriales</taxon>
        <taxon>Desulfitobacteriaceae</taxon>
        <taxon>Desulfosporosinus</taxon>
    </lineage>
</organism>
<dbReference type="UniPathway" id="UPA00219"/>
<name>A0A1M5UNG2_9FIRM</name>
<dbReference type="Pfam" id="PF08245">
    <property type="entry name" value="Mur_ligase_M"/>
    <property type="match status" value="1"/>
</dbReference>
<feature type="binding site" evidence="15">
    <location>
        <position position="190"/>
    </location>
    <ligand>
        <name>UDP-N-acetyl-alpha-D-muramoyl-L-alanyl-D-glutamate</name>
        <dbReference type="ChEBI" id="CHEBI:83900"/>
    </ligand>
</feature>
<keyword evidence="5 15" id="KW-0573">Peptidoglycan synthesis</keyword>
<dbReference type="AlphaFoldDB" id="A0A1M5UNG2"/>
<dbReference type="NCBIfam" id="TIGR01085">
    <property type="entry name" value="murE"/>
    <property type="match status" value="1"/>
</dbReference>
<dbReference type="EMBL" id="FQXJ01000004">
    <property type="protein sequence ID" value="SHH64572.1"/>
    <property type="molecule type" value="Genomic_DNA"/>
</dbReference>
<sequence length="496" mass="53649">MPTAHKSLTDIISGIEIQASSGDCRVIVRGMSMDSRLVQAGDLYACVPGFQVDGHDFAASAVASGAVALVVERFLPLDVPQVKVSNVRQVMGTLAAIVYSHPSEQLELVGVTGTNGKTTITYLIEKIGIKQGKKVGLIGTLGSRINGRDIPGDRTTPEAIEVQRLLGDMVAEGVSLAVMEVSSHALDLGRVAGCEFDTGIFTNLTQDHLDYHKTMEDYLSAKALLFANLKGSKPLNKISILNGDDPAFGELSRASAAPVVSYGINNAVDYRAENVDVTPEGVQFQVRFRENVQDIWFSTPGFFSVYNALAAFAWGVERGYLPSAVAEALAEIPGVPGRFESVRQGQPFQVIVDYAHTPDGLENVVRTARDFTAGRLLTVFGCGGDRDRTKRPLMGKVASQGSDFLFVTSDNPRTEDPDQIIEEILTGVSGEDYVTLRDRREAIWRACHLANPGDTILIAGKGHETYQIFGTQVHPFDDREVAREALRGLGYAQLDS</sequence>
<dbReference type="PANTHER" id="PTHR23135">
    <property type="entry name" value="MUR LIGASE FAMILY MEMBER"/>
    <property type="match status" value="1"/>
</dbReference>
<feature type="binding site" evidence="15">
    <location>
        <position position="35"/>
    </location>
    <ligand>
        <name>UDP-N-acetyl-alpha-D-muramoyl-L-alanyl-D-glutamate</name>
        <dbReference type="ChEBI" id="CHEBI:83900"/>
    </ligand>
</feature>
<dbReference type="PANTHER" id="PTHR23135:SF4">
    <property type="entry name" value="UDP-N-ACETYLMURAMOYL-L-ALANYL-D-GLUTAMATE--2,6-DIAMINOPIMELATE LIGASE MURE HOMOLOG, CHLOROPLASTIC"/>
    <property type="match status" value="1"/>
</dbReference>
<dbReference type="FunFam" id="3.90.190.20:FF:000006">
    <property type="entry name" value="UDP-N-acetylmuramoyl-L-alanyl-D-glutamate--2,6-diaminopimelate ligase"/>
    <property type="match status" value="1"/>
</dbReference>
<keyword evidence="15" id="KW-0547">Nucleotide-binding</keyword>
<evidence type="ECO:0000259" key="17">
    <source>
        <dbReference type="Pfam" id="PF01225"/>
    </source>
</evidence>
<keyword evidence="15 20" id="KW-0436">Ligase</keyword>
<dbReference type="Pfam" id="PF02875">
    <property type="entry name" value="Mur_ligase_C"/>
    <property type="match status" value="1"/>
</dbReference>
<evidence type="ECO:0000256" key="5">
    <source>
        <dbReference type="ARBA" id="ARBA00022984"/>
    </source>
</evidence>
<feature type="binding site" evidence="15">
    <location>
        <position position="182"/>
    </location>
    <ligand>
        <name>UDP-N-acetyl-alpha-D-muramoyl-L-alanyl-D-glutamate</name>
        <dbReference type="ChEBI" id="CHEBI:83900"/>
    </ligand>
</feature>
<feature type="binding site" evidence="15">
    <location>
        <begin position="155"/>
        <end position="156"/>
    </location>
    <ligand>
        <name>UDP-N-acetyl-alpha-D-muramoyl-L-alanyl-D-glutamate</name>
        <dbReference type="ChEBI" id="CHEBI:83900"/>
    </ligand>
</feature>
<keyword evidence="15" id="KW-0963">Cytoplasm</keyword>
<dbReference type="InterPro" id="IPR000713">
    <property type="entry name" value="Mur_ligase_N"/>
</dbReference>
<feature type="binding site" evidence="15">
    <location>
        <begin position="113"/>
        <end position="119"/>
    </location>
    <ligand>
        <name>ATP</name>
        <dbReference type="ChEBI" id="CHEBI:30616"/>
    </ligand>
</feature>
<comment type="pathway">
    <text evidence="1 15 16">Cell wall biogenesis; peptidoglycan biosynthesis.</text>
</comment>
<evidence type="ECO:0000256" key="16">
    <source>
        <dbReference type="RuleBase" id="RU004135"/>
    </source>
</evidence>
<evidence type="ECO:0000256" key="2">
    <source>
        <dbReference type="ARBA" id="ARBA00005898"/>
    </source>
</evidence>
<dbReference type="Gene3D" id="3.40.1190.10">
    <property type="entry name" value="Mur-like, catalytic domain"/>
    <property type="match status" value="1"/>
</dbReference>
<dbReference type="InterPro" id="IPR036615">
    <property type="entry name" value="Mur_ligase_C_dom_sf"/>
</dbReference>
<evidence type="ECO:0000256" key="13">
    <source>
        <dbReference type="ARBA" id="ARBA00076158"/>
    </source>
</evidence>
<evidence type="ECO:0000256" key="1">
    <source>
        <dbReference type="ARBA" id="ARBA00004752"/>
    </source>
</evidence>
<gene>
    <name evidence="15" type="primary">murE</name>
    <name evidence="20" type="ORF">SAMN02746098_01018</name>
</gene>
<dbReference type="EC" id="6.3.2.13" evidence="10 15"/>
<dbReference type="GO" id="GO:0008765">
    <property type="term" value="F:UDP-N-acetylmuramoylalanyl-D-glutamate-2,6-diaminopimelate ligase activity"/>
    <property type="evidence" value="ECO:0007669"/>
    <property type="project" value="UniProtKB-UniRule"/>
</dbReference>
<dbReference type="SUPFAM" id="SSF53623">
    <property type="entry name" value="MurD-like peptide ligases, catalytic domain"/>
    <property type="match status" value="1"/>
</dbReference>
<evidence type="ECO:0000256" key="3">
    <source>
        <dbReference type="ARBA" id="ARBA00022618"/>
    </source>
</evidence>
<dbReference type="NCBIfam" id="NF001124">
    <property type="entry name" value="PRK00139.1-2"/>
    <property type="match status" value="1"/>
</dbReference>
<evidence type="ECO:0000313" key="20">
    <source>
        <dbReference type="EMBL" id="SHH64572.1"/>
    </source>
</evidence>
<feature type="modified residue" description="N6-carboxylysine" evidence="15">
    <location>
        <position position="222"/>
    </location>
</feature>
<reference evidence="21" key="1">
    <citation type="submission" date="2016-11" db="EMBL/GenBank/DDBJ databases">
        <authorList>
            <person name="Varghese N."/>
            <person name="Submissions S."/>
        </authorList>
    </citation>
    <scope>NUCLEOTIDE SEQUENCE [LARGE SCALE GENOMIC DNA]</scope>
    <source>
        <strain evidence="21">DSM 15449</strain>
    </source>
</reference>
<keyword evidence="15" id="KW-0460">Magnesium</keyword>
<dbReference type="GO" id="GO:0005524">
    <property type="term" value="F:ATP binding"/>
    <property type="evidence" value="ECO:0007669"/>
    <property type="project" value="UniProtKB-UniRule"/>
</dbReference>
<evidence type="ECO:0000259" key="18">
    <source>
        <dbReference type="Pfam" id="PF02875"/>
    </source>
</evidence>
<keyword evidence="21" id="KW-1185">Reference proteome</keyword>
<dbReference type="GO" id="GO:0009252">
    <property type="term" value="P:peptidoglycan biosynthetic process"/>
    <property type="evidence" value="ECO:0007669"/>
    <property type="project" value="UniProtKB-UniRule"/>
</dbReference>
<dbReference type="SUPFAM" id="SSF63418">
    <property type="entry name" value="MurE/MurF N-terminal domain"/>
    <property type="match status" value="1"/>
</dbReference>
<dbReference type="InterPro" id="IPR004101">
    <property type="entry name" value="Mur_ligase_C"/>
</dbReference>
<dbReference type="SUPFAM" id="SSF53244">
    <property type="entry name" value="MurD-like peptide ligases, peptide-binding domain"/>
    <property type="match status" value="1"/>
</dbReference>